<organism evidence="2 3">
    <name type="scientific">Brucella endophytica</name>
    <dbReference type="NCBI Taxonomy" id="1963359"/>
    <lineage>
        <taxon>Bacteria</taxon>
        <taxon>Pseudomonadati</taxon>
        <taxon>Pseudomonadota</taxon>
        <taxon>Alphaproteobacteria</taxon>
        <taxon>Hyphomicrobiales</taxon>
        <taxon>Brucellaceae</taxon>
        <taxon>Brucella/Ochrobactrum group</taxon>
        <taxon>Brucella</taxon>
    </lineage>
</organism>
<reference evidence="2" key="1">
    <citation type="journal article" date="2014" name="Int. J. Syst. Evol. Microbiol.">
        <title>Complete genome sequence of Corynebacterium casei LMG S-19264T (=DSM 44701T), isolated from a smear-ripened cheese.</title>
        <authorList>
            <consortium name="US DOE Joint Genome Institute (JGI-PGF)"/>
            <person name="Walter F."/>
            <person name="Albersmeier A."/>
            <person name="Kalinowski J."/>
            <person name="Ruckert C."/>
        </authorList>
    </citation>
    <scope>NUCLEOTIDE SEQUENCE</scope>
    <source>
        <strain evidence="2">CGMCC 1.15082</strain>
    </source>
</reference>
<evidence type="ECO:0000313" key="3">
    <source>
        <dbReference type="Proteomes" id="UP000646478"/>
    </source>
</evidence>
<dbReference type="RefSeq" id="WP_188821460.1">
    <property type="nucleotide sequence ID" value="NZ_BMHH01000002.1"/>
</dbReference>
<feature type="transmembrane region" description="Helical" evidence="1">
    <location>
        <begin position="5"/>
        <end position="26"/>
    </location>
</feature>
<keyword evidence="3" id="KW-1185">Reference proteome</keyword>
<evidence type="ECO:0000313" key="2">
    <source>
        <dbReference type="EMBL" id="GGA81984.1"/>
    </source>
</evidence>
<evidence type="ECO:0000256" key="1">
    <source>
        <dbReference type="SAM" id="Phobius"/>
    </source>
</evidence>
<keyword evidence="1" id="KW-0812">Transmembrane</keyword>
<dbReference type="AlphaFoldDB" id="A0A916WB55"/>
<gene>
    <name evidence="2" type="ORF">GCM10011491_06720</name>
</gene>
<comment type="caution">
    <text evidence="2">The sequence shown here is derived from an EMBL/GenBank/DDBJ whole genome shotgun (WGS) entry which is preliminary data.</text>
</comment>
<proteinExistence type="predicted"/>
<protein>
    <submittedName>
        <fullName evidence="2">Uncharacterized protein</fullName>
    </submittedName>
</protein>
<keyword evidence="1" id="KW-0472">Membrane</keyword>
<reference evidence="2" key="2">
    <citation type="submission" date="2020-09" db="EMBL/GenBank/DDBJ databases">
        <authorList>
            <person name="Sun Q."/>
            <person name="Zhou Y."/>
        </authorList>
    </citation>
    <scope>NUCLEOTIDE SEQUENCE</scope>
    <source>
        <strain evidence="2">CGMCC 1.15082</strain>
    </source>
</reference>
<name>A0A916WB55_9HYPH</name>
<accession>A0A916WB55</accession>
<sequence length="50" mass="5473">MRIFIIAIILLFVAGVGFFLFLNLYYVDPQAPAASLEHTHANPAANIIGK</sequence>
<keyword evidence="1" id="KW-1133">Transmembrane helix</keyword>
<dbReference type="Proteomes" id="UP000646478">
    <property type="component" value="Unassembled WGS sequence"/>
</dbReference>
<dbReference type="EMBL" id="BMHH01000002">
    <property type="protein sequence ID" value="GGA81984.1"/>
    <property type="molecule type" value="Genomic_DNA"/>
</dbReference>